<dbReference type="InterPro" id="IPR011701">
    <property type="entry name" value="MFS"/>
</dbReference>
<dbReference type="AlphaFoldDB" id="A0A9W6N070"/>
<feature type="transmembrane region" description="Helical" evidence="8">
    <location>
        <begin position="85"/>
        <end position="111"/>
    </location>
</feature>
<feature type="transmembrane region" description="Helical" evidence="8">
    <location>
        <begin position="412"/>
        <end position="431"/>
    </location>
</feature>
<comment type="caution">
    <text evidence="10">The sequence shown here is derived from an EMBL/GenBank/DDBJ whole genome shotgun (WGS) entry which is preliminary data.</text>
</comment>
<evidence type="ECO:0000256" key="4">
    <source>
        <dbReference type="ARBA" id="ARBA00022475"/>
    </source>
</evidence>
<evidence type="ECO:0000256" key="1">
    <source>
        <dbReference type="ARBA" id="ARBA00004651"/>
    </source>
</evidence>
<feature type="transmembrane region" description="Helical" evidence="8">
    <location>
        <begin position="490"/>
        <end position="508"/>
    </location>
</feature>
<keyword evidence="7 8" id="KW-0472">Membrane</keyword>
<feature type="transmembrane region" description="Helical" evidence="8">
    <location>
        <begin position="12"/>
        <end position="37"/>
    </location>
</feature>
<gene>
    <name evidence="10" type="ORF">GCM10017643_28610</name>
</gene>
<dbReference type="Gene3D" id="1.20.1250.20">
    <property type="entry name" value="MFS general substrate transporter like domains"/>
    <property type="match status" value="1"/>
</dbReference>
<reference evidence="10" key="1">
    <citation type="journal article" date="2014" name="Int. J. Syst. Evol. Microbiol.">
        <title>Complete genome sequence of Corynebacterium casei LMG S-19264T (=DSM 44701T), isolated from a smear-ripened cheese.</title>
        <authorList>
            <consortium name="US DOE Joint Genome Institute (JGI-PGF)"/>
            <person name="Walter F."/>
            <person name="Albersmeier A."/>
            <person name="Kalinowski J."/>
            <person name="Ruckert C."/>
        </authorList>
    </citation>
    <scope>NUCLEOTIDE SEQUENCE</scope>
    <source>
        <strain evidence="10">VKM B-2484</strain>
    </source>
</reference>
<protein>
    <submittedName>
        <fullName evidence="10">MFS transporter</fullName>
    </submittedName>
</protein>
<dbReference type="GO" id="GO:0022857">
    <property type="term" value="F:transmembrane transporter activity"/>
    <property type="evidence" value="ECO:0007669"/>
    <property type="project" value="InterPro"/>
</dbReference>
<dbReference type="PANTHER" id="PTHR42718">
    <property type="entry name" value="MAJOR FACILITATOR SUPERFAMILY MULTIDRUG TRANSPORTER MFSC"/>
    <property type="match status" value="1"/>
</dbReference>
<evidence type="ECO:0000256" key="6">
    <source>
        <dbReference type="ARBA" id="ARBA00022989"/>
    </source>
</evidence>
<feature type="transmembrane region" description="Helical" evidence="8">
    <location>
        <begin position="142"/>
        <end position="165"/>
    </location>
</feature>
<dbReference type="GO" id="GO:0005886">
    <property type="term" value="C:plasma membrane"/>
    <property type="evidence" value="ECO:0007669"/>
    <property type="project" value="UniProtKB-SubCell"/>
</dbReference>
<sequence>MSASVATEEERVGAATWIGFAAMCLGMFMAVLDIQVVATSLPAISGALAIPADRMSWVQTAYLIAEVIAIALTGALTRALGMRRLFALAVGAFTLASIACALSGGFASLIAARVAQGLTGGMLIPLVFSSIFILFPYRVQGLATTLAGMLAVLAPVVGPVVGGWITQRTSWHWLFLINVAPGIVACVLGLVMLAREEAKPALLRALDLTGLVLIAGALAALEIGLKEAPQRGWLSAPVIGLLGASVGGALVFLRRSTTASASPLLRLGAFRMPGFALGCGLSFLFGAGLYGSVYLMPVFLALVRHKPPLAIGLVMLVTGLTQFVTSPLAVLLERGLPARALTVGGFVLFGTGLALSTMATIDTDFDGMFWPQVVRGVAIMLCLLPPTRLALGNLPAPEVPDASAMFNLMRNLGGAIGIAACDTVIFGRAPVLAGALKQRLLAGDAGAAAIIGLPPGALDGPVMLPVDPAIEAMVRPLVEAAALTQAINEAWALLAAFAGIAALLALWMPRGRQP</sequence>
<evidence type="ECO:0000259" key="9">
    <source>
        <dbReference type="PROSITE" id="PS50850"/>
    </source>
</evidence>
<keyword evidence="3" id="KW-0813">Transport</keyword>
<evidence type="ECO:0000256" key="7">
    <source>
        <dbReference type="ARBA" id="ARBA00023136"/>
    </source>
</evidence>
<name>A0A9W6N070_9HYPH</name>
<feature type="transmembrane region" description="Helical" evidence="8">
    <location>
        <begin position="309"/>
        <end position="332"/>
    </location>
</feature>
<dbReference type="InterPro" id="IPR004638">
    <property type="entry name" value="EmrB-like"/>
</dbReference>
<feature type="transmembrane region" description="Helical" evidence="8">
    <location>
        <begin position="117"/>
        <end position="135"/>
    </location>
</feature>
<evidence type="ECO:0000256" key="3">
    <source>
        <dbReference type="ARBA" id="ARBA00022448"/>
    </source>
</evidence>
<feature type="domain" description="Major facilitator superfamily (MFS) profile" evidence="9">
    <location>
        <begin position="19"/>
        <end position="513"/>
    </location>
</feature>
<feature type="transmembrane region" description="Helical" evidence="8">
    <location>
        <begin position="171"/>
        <end position="194"/>
    </location>
</feature>
<comment type="subcellular location">
    <subcellularLocation>
        <location evidence="1">Cell membrane</location>
        <topology evidence="1">Multi-pass membrane protein</topology>
    </subcellularLocation>
</comment>
<evidence type="ECO:0000256" key="8">
    <source>
        <dbReference type="SAM" id="Phobius"/>
    </source>
</evidence>
<feature type="transmembrane region" description="Helical" evidence="8">
    <location>
        <begin position="339"/>
        <end position="361"/>
    </location>
</feature>
<accession>A0A9W6N070</accession>
<evidence type="ECO:0000256" key="2">
    <source>
        <dbReference type="ARBA" id="ARBA00008537"/>
    </source>
</evidence>
<evidence type="ECO:0000313" key="11">
    <source>
        <dbReference type="Proteomes" id="UP001143370"/>
    </source>
</evidence>
<dbReference type="Pfam" id="PF07690">
    <property type="entry name" value="MFS_1"/>
    <property type="match status" value="1"/>
</dbReference>
<keyword evidence="6 8" id="KW-1133">Transmembrane helix</keyword>
<comment type="similarity">
    <text evidence="2">Belongs to the major facilitator superfamily. EmrB family.</text>
</comment>
<feature type="transmembrane region" description="Helical" evidence="8">
    <location>
        <begin position="201"/>
        <end position="221"/>
    </location>
</feature>
<dbReference type="RefSeq" id="WP_213371410.1">
    <property type="nucleotide sequence ID" value="NZ_BSFJ01000018.1"/>
</dbReference>
<organism evidence="10 11">
    <name type="scientific">Ancylobacter dichloromethanicus</name>
    <dbReference type="NCBI Taxonomy" id="518825"/>
    <lineage>
        <taxon>Bacteria</taxon>
        <taxon>Pseudomonadati</taxon>
        <taxon>Pseudomonadota</taxon>
        <taxon>Alphaproteobacteria</taxon>
        <taxon>Hyphomicrobiales</taxon>
        <taxon>Xanthobacteraceae</taxon>
        <taxon>Ancylobacter</taxon>
    </lineage>
</organism>
<dbReference type="InterPro" id="IPR020846">
    <property type="entry name" value="MFS_dom"/>
</dbReference>
<dbReference type="SUPFAM" id="SSF103473">
    <property type="entry name" value="MFS general substrate transporter"/>
    <property type="match status" value="1"/>
</dbReference>
<evidence type="ECO:0000313" key="10">
    <source>
        <dbReference type="EMBL" id="GLK72745.1"/>
    </source>
</evidence>
<dbReference type="EMBL" id="BSFJ01000018">
    <property type="protein sequence ID" value="GLK72745.1"/>
    <property type="molecule type" value="Genomic_DNA"/>
</dbReference>
<feature type="transmembrane region" description="Helical" evidence="8">
    <location>
        <begin position="57"/>
        <end position="76"/>
    </location>
</feature>
<reference evidence="10" key="2">
    <citation type="submission" date="2023-01" db="EMBL/GenBank/DDBJ databases">
        <authorList>
            <person name="Sun Q."/>
            <person name="Evtushenko L."/>
        </authorList>
    </citation>
    <scope>NUCLEOTIDE SEQUENCE</scope>
    <source>
        <strain evidence="10">VKM B-2484</strain>
    </source>
</reference>
<feature type="transmembrane region" description="Helical" evidence="8">
    <location>
        <begin position="233"/>
        <end position="253"/>
    </location>
</feature>
<proteinExistence type="inferred from homology"/>
<keyword evidence="5 8" id="KW-0812">Transmembrane</keyword>
<dbReference type="NCBIfam" id="TIGR00711">
    <property type="entry name" value="efflux_EmrB"/>
    <property type="match status" value="1"/>
</dbReference>
<dbReference type="Proteomes" id="UP001143370">
    <property type="component" value="Unassembled WGS sequence"/>
</dbReference>
<evidence type="ECO:0000256" key="5">
    <source>
        <dbReference type="ARBA" id="ARBA00022692"/>
    </source>
</evidence>
<dbReference type="PROSITE" id="PS50850">
    <property type="entry name" value="MFS"/>
    <property type="match status" value="1"/>
</dbReference>
<feature type="transmembrane region" description="Helical" evidence="8">
    <location>
        <begin position="274"/>
        <end position="303"/>
    </location>
</feature>
<keyword evidence="4" id="KW-1003">Cell membrane</keyword>
<dbReference type="PANTHER" id="PTHR42718:SF9">
    <property type="entry name" value="MAJOR FACILITATOR SUPERFAMILY MULTIDRUG TRANSPORTER MFSC"/>
    <property type="match status" value="1"/>
</dbReference>
<keyword evidence="11" id="KW-1185">Reference proteome</keyword>
<dbReference type="InterPro" id="IPR036259">
    <property type="entry name" value="MFS_trans_sf"/>
</dbReference>